<dbReference type="RefSeq" id="WP_146530056.1">
    <property type="nucleotide sequence ID" value="NZ_SJPV01000011.1"/>
</dbReference>
<dbReference type="Proteomes" id="UP000319143">
    <property type="component" value="Unassembled WGS sequence"/>
</dbReference>
<keyword evidence="4" id="KW-1185">Reference proteome</keyword>
<name>A0A5C6D826_9BACT</name>
<evidence type="ECO:0000313" key="4">
    <source>
        <dbReference type="Proteomes" id="UP000319143"/>
    </source>
</evidence>
<evidence type="ECO:0000259" key="2">
    <source>
        <dbReference type="Pfam" id="PF07596"/>
    </source>
</evidence>
<dbReference type="EMBL" id="SJPV01000011">
    <property type="protein sequence ID" value="TWU32918.1"/>
    <property type="molecule type" value="Genomic_DNA"/>
</dbReference>
<proteinExistence type="predicted"/>
<dbReference type="InterPro" id="IPR011453">
    <property type="entry name" value="DUF1559"/>
</dbReference>
<dbReference type="AlphaFoldDB" id="A0A5C6D826"/>
<feature type="chain" id="PRO_5022701554" description="DUF1559 domain-containing protein" evidence="1">
    <location>
        <begin position="23"/>
        <end position="514"/>
    </location>
</feature>
<evidence type="ECO:0000256" key="1">
    <source>
        <dbReference type="SAM" id="SignalP"/>
    </source>
</evidence>
<comment type="caution">
    <text evidence="3">The sequence shown here is derived from an EMBL/GenBank/DDBJ whole genome shotgun (WGS) entry which is preliminary data.</text>
</comment>
<organism evidence="3 4">
    <name type="scientific">Novipirellula artificiosorum</name>
    <dbReference type="NCBI Taxonomy" id="2528016"/>
    <lineage>
        <taxon>Bacteria</taxon>
        <taxon>Pseudomonadati</taxon>
        <taxon>Planctomycetota</taxon>
        <taxon>Planctomycetia</taxon>
        <taxon>Pirellulales</taxon>
        <taxon>Pirellulaceae</taxon>
        <taxon>Novipirellula</taxon>
    </lineage>
</organism>
<evidence type="ECO:0000313" key="3">
    <source>
        <dbReference type="EMBL" id="TWU32918.1"/>
    </source>
</evidence>
<dbReference type="Pfam" id="PF07596">
    <property type="entry name" value="SBP_bac_10"/>
    <property type="match status" value="1"/>
</dbReference>
<dbReference type="PANTHER" id="PTHR30093:SF2">
    <property type="entry name" value="TYPE II SECRETION SYSTEM PROTEIN H"/>
    <property type="match status" value="1"/>
</dbReference>
<feature type="domain" description="DUF1559" evidence="2">
    <location>
        <begin position="322"/>
        <end position="402"/>
    </location>
</feature>
<gene>
    <name evidence="3" type="ORF">Poly41_52960</name>
</gene>
<keyword evidence="1" id="KW-0732">Signal</keyword>
<reference evidence="3 4" key="1">
    <citation type="submission" date="2019-02" db="EMBL/GenBank/DDBJ databases">
        <title>Deep-cultivation of Planctomycetes and their phenomic and genomic characterization uncovers novel biology.</title>
        <authorList>
            <person name="Wiegand S."/>
            <person name="Jogler M."/>
            <person name="Boedeker C."/>
            <person name="Pinto D."/>
            <person name="Vollmers J."/>
            <person name="Rivas-Marin E."/>
            <person name="Kohn T."/>
            <person name="Peeters S.H."/>
            <person name="Heuer A."/>
            <person name="Rast P."/>
            <person name="Oberbeckmann S."/>
            <person name="Bunk B."/>
            <person name="Jeske O."/>
            <person name="Meyerdierks A."/>
            <person name="Storesund J.E."/>
            <person name="Kallscheuer N."/>
            <person name="Luecker S."/>
            <person name="Lage O.M."/>
            <person name="Pohl T."/>
            <person name="Merkel B.J."/>
            <person name="Hornburger P."/>
            <person name="Mueller R.-W."/>
            <person name="Bruemmer F."/>
            <person name="Labrenz M."/>
            <person name="Spormann A.M."/>
            <person name="Op Den Camp H."/>
            <person name="Overmann J."/>
            <person name="Amann R."/>
            <person name="Jetten M.S.M."/>
            <person name="Mascher T."/>
            <person name="Medema M.H."/>
            <person name="Devos D.P."/>
            <person name="Kaster A.-K."/>
            <person name="Ovreas L."/>
            <person name="Rohde M."/>
            <person name="Galperin M.Y."/>
            <person name="Jogler C."/>
        </authorList>
    </citation>
    <scope>NUCLEOTIDE SEQUENCE [LARGE SCALE GENOMIC DNA]</scope>
    <source>
        <strain evidence="3 4">Poly41</strain>
    </source>
</reference>
<accession>A0A5C6D826</accession>
<sequence precursor="true">MKWLLITTLALMFSVTANPSTAQIRQDAELTRGPLINDVEESRRVFHPATVALRPSSAILVDVDLAQVDVAAAIGWFVDQSMVSVREGKELTQMLDGIIKPLRSVSVGHVYAIIGTSTLVDGGPVIVIPCDNPLAVEGLASVVMQLLPGALSLSTRKHEDLVLIGPAVSLDRIDRYQGDKQTRLVSLALSSSGKESLDHKAVFELPTEARRELLAYWPETAPSSSPVEFSPKQLLEDLVHVTVSWDMPPLPQVQVTIFNRSRDAASRTKEIVDQWIAQREDLAARLEVTKDGFAVKVTASTDAIEAAVGPAQRASVRRQEIERLSELGKALHAYHEYHGHFPPRCFVDRDGRELLSLRVCILPHLEQLAMYGQFRLGQPWDSKHNFELAKIIIPTYRVDSRHQEGAAKTTVRFPVFPGSLWDGDGPPRTVKDVTDGTSNTIAAIIAPADEATPWSSPRRWDLFGDDLAEAVFGDRDEIVTLFLDGSVRVFKKDELDSETLKKYLTIAGREVVQP</sequence>
<protein>
    <recommendedName>
        <fullName evidence="2">DUF1559 domain-containing protein</fullName>
    </recommendedName>
</protein>
<dbReference type="PANTHER" id="PTHR30093">
    <property type="entry name" value="GENERAL SECRETION PATHWAY PROTEIN G"/>
    <property type="match status" value="1"/>
</dbReference>
<dbReference type="OrthoDB" id="285651at2"/>
<feature type="signal peptide" evidence="1">
    <location>
        <begin position="1"/>
        <end position="22"/>
    </location>
</feature>